<dbReference type="Proteomes" id="UP000317839">
    <property type="component" value="Unassembled WGS sequence"/>
</dbReference>
<keyword evidence="3 7" id="KW-0032">Aminotransferase</keyword>
<dbReference type="GO" id="GO:0019464">
    <property type="term" value="P:glycine decarboxylation via glycine cleavage system"/>
    <property type="evidence" value="ECO:0007669"/>
    <property type="project" value="UniProtKB-UniRule"/>
</dbReference>
<evidence type="ECO:0000313" key="11">
    <source>
        <dbReference type="EMBL" id="TQV70983.1"/>
    </source>
</evidence>
<dbReference type="InterPro" id="IPR013977">
    <property type="entry name" value="GcvT_C"/>
</dbReference>
<dbReference type="RefSeq" id="WP_142944200.1">
    <property type="nucleotide sequence ID" value="NZ_VIKR01000007.1"/>
</dbReference>
<dbReference type="NCBIfam" id="NF001567">
    <property type="entry name" value="PRK00389.1"/>
    <property type="match status" value="1"/>
</dbReference>
<keyword evidence="12" id="KW-1185">Reference proteome</keyword>
<dbReference type="InterPro" id="IPR006222">
    <property type="entry name" value="GCVT_N"/>
</dbReference>
<dbReference type="GO" id="GO:0005829">
    <property type="term" value="C:cytosol"/>
    <property type="evidence" value="ECO:0007669"/>
    <property type="project" value="TreeGrafter"/>
</dbReference>
<dbReference type="GO" id="GO:0032259">
    <property type="term" value="P:methylation"/>
    <property type="evidence" value="ECO:0007669"/>
    <property type="project" value="UniProtKB-KW"/>
</dbReference>
<dbReference type="PANTHER" id="PTHR43757:SF2">
    <property type="entry name" value="AMINOMETHYLTRANSFERASE, MITOCHONDRIAL"/>
    <property type="match status" value="1"/>
</dbReference>
<protein>
    <recommendedName>
        <fullName evidence="2 7">Aminomethyltransferase</fullName>
        <ecNumber evidence="2 7">2.1.2.10</ecNumber>
    </recommendedName>
    <alternativeName>
        <fullName evidence="5 7">Glycine cleavage system T protein</fullName>
    </alternativeName>
</protein>
<dbReference type="HAMAP" id="MF_00259">
    <property type="entry name" value="GcvT"/>
    <property type="match status" value="1"/>
</dbReference>
<dbReference type="PIRSF" id="PIRSF006487">
    <property type="entry name" value="GcvT"/>
    <property type="match status" value="1"/>
</dbReference>
<feature type="binding site" evidence="8">
    <location>
        <position position="196"/>
    </location>
    <ligand>
        <name>substrate</name>
    </ligand>
</feature>
<evidence type="ECO:0000256" key="8">
    <source>
        <dbReference type="PIRSR" id="PIRSR006487-1"/>
    </source>
</evidence>
<evidence type="ECO:0000256" key="1">
    <source>
        <dbReference type="ARBA" id="ARBA00008609"/>
    </source>
</evidence>
<evidence type="ECO:0000256" key="2">
    <source>
        <dbReference type="ARBA" id="ARBA00012616"/>
    </source>
</evidence>
<comment type="subunit">
    <text evidence="7">The glycine cleavage system is composed of four proteins: P, T, L and H.</text>
</comment>
<dbReference type="InterPro" id="IPR027266">
    <property type="entry name" value="TrmE/GcvT-like"/>
</dbReference>
<accession>A0A545T195</accession>
<organism evidence="11 12">
    <name type="scientific">Aliikangiella marina</name>
    <dbReference type="NCBI Taxonomy" id="1712262"/>
    <lineage>
        <taxon>Bacteria</taxon>
        <taxon>Pseudomonadati</taxon>
        <taxon>Pseudomonadota</taxon>
        <taxon>Gammaproteobacteria</taxon>
        <taxon>Oceanospirillales</taxon>
        <taxon>Pleioneaceae</taxon>
        <taxon>Aliikangiella</taxon>
    </lineage>
</organism>
<evidence type="ECO:0000256" key="4">
    <source>
        <dbReference type="ARBA" id="ARBA00022679"/>
    </source>
</evidence>
<evidence type="ECO:0000256" key="7">
    <source>
        <dbReference type="HAMAP-Rule" id="MF_00259"/>
    </source>
</evidence>
<proteinExistence type="inferred from homology"/>
<dbReference type="FunFam" id="4.10.1250.10:FF:000001">
    <property type="entry name" value="Aminomethyltransferase"/>
    <property type="match status" value="1"/>
</dbReference>
<dbReference type="Pfam" id="PF01571">
    <property type="entry name" value="GCV_T"/>
    <property type="match status" value="1"/>
</dbReference>
<dbReference type="GO" id="GO:0008483">
    <property type="term" value="F:transaminase activity"/>
    <property type="evidence" value="ECO:0007669"/>
    <property type="project" value="UniProtKB-KW"/>
</dbReference>
<dbReference type="SUPFAM" id="SSF101790">
    <property type="entry name" value="Aminomethyltransferase beta-barrel domain"/>
    <property type="match status" value="1"/>
</dbReference>
<dbReference type="Gene3D" id="3.30.1360.120">
    <property type="entry name" value="Probable tRNA modification gtpase trme, domain 1"/>
    <property type="match status" value="1"/>
</dbReference>
<keyword evidence="4 7" id="KW-0808">Transferase</keyword>
<gene>
    <name evidence="7 11" type="primary">gcvT</name>
    <name evidence="11" type="ORF">FLL45_21900</name>
</gene>
<comment type="similarity">
    <text evidence="1 7">Belongs to the GcvT family.</text>
</comment>
<dbReference type="InterPro" id="IPR029043">
    <property type="entry name" value="GcvT/YgfZ_C"/>
</dbReference>
<dbReference type="Gene3D" id="2.40.30.110">
    <property type="entry name" value="Aminomethyltransferase beta-barrel domains"/>
    <property type="match status" value="1"/>
</dbReference>
<dbReference type="GO" id="GO:0005960">
    <property type="term" value="C:glycine cleavage complex"/>
    <property type="evidence" value="ECO:0007669"/>
    <property type="project" value="InterPro"/>
</dbReference>
<dbReference type="Gene3D" id="4.10.1250.10">
    <property type="entry name" value="Aminomethyltransferase fragment"/>
    <property type="match status" value="1"/>
</dbReference>
<feature type="domain" description="GCVT N-terminal" evidence="9">
    <location>
        <begin position="8"/>
        <end position="258"/>
    </location>
</feature>
<dbReference type="GO" id="GO:0008168">
    <property type="term" value="F:methyltransferase activity"/>
    <property type="evidence" value="ECO:0007669"/>
    <property type="project" value="UniProtKB-KW"/>
</dbReference>
<comment type="caution">
    <text evidence="11">The sequence shown here is derived from an EMBL/GenBank/DDBJ whole genome shotgun (WGS) entry which is preliminary data.</text>
</comment>
<sequence>MGKQTPFIDCHKAAGAKIVDFGGWDMPLNYGSQIEEHHAVRQDVGMFDVSHMTIVEVSGDDAKAYLQKLLANDVAKLTVSGKALYSGMLNEKGGVIDDLIVYYLSDTHYRVVVNASTRDKDLAWMAEQAEHFAVEVTENNDFAMLAVQGPNALEKANSVFSPAQQQAVEGLGVFVAVDSEGYFIARTGYTGEDGYEIMVPANQAESFWNKLMAAGVKPCGLGARDTLRLEAGMNLYGNDMDESISPLEANMGWTIAWSDDRDFIGKAALAAQKEAGVANKLVGLVLEGKGVIRAHMKVVIDGVGEGETTSGTMSPTLKKSIGMARVPKATGESVMLDIRGKLVPAKVVKPCFVRKGEPLV</sequence>
<evidence type="ECO:0000313" key="12">
    <source>
        <dbReference type="Proteomes" id="UP000317839"/>
    </source>
</evidence>
<comment type="function">
    <text evidence="7">The glycine cleavage system catalyzes the degradation of glycine.</text>
</comment>
<dbReference type="NCBIfam" id="TIGR00528">
    <property type="entry name" value="gcvT"/>
    <property type="match status" value="1"/>
</dbReference>
<dbReference type="Gene3D" id="3.30.70.1400">
    <property type="entry name" value="Aminomethyltransferase beta-barrel domains"/>
    <property type="match status" value="1"/>
</dbReference>
<dbReference type="EC" id="2.1.2.10" evidence="2 7"/>
<dbReference type="Pfam" id="PF08669">
    <property type="entry name" value="GCV_T_C"/>
    <property type="match status" value="1"/>
</dbReference>
<keyword evidence="11" id="KW-0489">Methyltransferase</keyword>
<dbReference type="SUPFAM" id="SSF103025">
    <property type="entry name" value="Folate-binding domain"/>
    <property type="match status" value="1"/>
</dbReference>
<evidence type="ECO:0000256" key="6">
    <source>
        <dbReference type="ARBA" id="ARBA00047665"/>
    </source>
</evidence>
<evidence type="ECO:0000256" key="5">
    <source>
        <dbReference type="ARBA" id="ARBA00031395"/>
    </source>
</evidence>
<dbReference type="FunFam" id="3.30.70.1400:FF:000001">
    <property type="entry name" value="Aminomethyltransferase"/>
    <property type="match status" value="1"/>
</dbReference>
<dbReference type="OrthoDB" id="9774591at2"/>
<evidence type="ECO:0000259" key="10">
    <source>
        <dbReference type="Pfam" id="PF08669"/>
    </source>
</evidence>
<reference evidence="11 12" key="1">
    <citation type="submission" date="2019-06" db="EMBL/GenBank/DDBJ databases">
        <title>Draft genome of Aliikangiella marina GYP-15.</title>
        <authorList>
            <person name="Wang G."/>
        </authorList>
    </citation>
    <scope>NUCLEOTIDE SEQUENCE [LARGE SCALE GENOMIC DNA]</scope>
    <source>
        <strain evidence="11 12">GYP-15</strain>
    </source>
</reference>
<feature type="domain" description="Aminomethyltransferase C-terminal" evidence="10">
    <location>
        <begin position="280"/>
        <end position="353"/>
    </location>
</feature>
<evidence type="ECO:0000259" key="9">
    <source>
        <dbReference type="Pfam" id="PF01571"/>
    </source>
</evidence>
<dbReference type="PANTHER" id="PTHR43757">
    <property type="entry name" value="AMINOMETHYLTRANSFERASE"/>
    <property type="match status" value="1"/>
</dbReference>
<evidence type="ECO:0000256" key="3">
    <source>
        <dbReference type="ARBA" id="ARBA00022576"/>
    </source>
</evidence>
<dbReference type="AlphaFoldDB" id="A0A545T195"/>
<dbReference type="InterPro" id="IPR022903">
    <property type="entry name" value="GcvT_bac"/>
</dbReference>
<dbReference type="GO" id="GO:0004047">
    <property type="term" value="F:aminomethyltransferase activity"/>
    <property type="evidence" value="ECO:0007669"/>
    <property type="project" value="UniProtKB-UniRule"/>
</dbReference>
<comment type="catalytic activity">
    <reaction evidence="6 7">
        <text>N(6)-[(R)-S(8)-aminomethyldihydrolipoyl]-L-lysyl-[protein] + (6S)-5,6,7,8-tetrahydrofolate = N(6)-[(R)-dihydrolipoyl]-L-lysyl-[protein] + (6R)-5,10-methylene-5,6,7,8-tetrahydrofolate + NH4(+)</text>
        <dbReference type="Rhea" id="RHEA:16945"/>
        <dbReference type="Rhea" id="RHEA-COMP:10475"/>
        <dbReference type="Rhea" id="RHEA-COMP:10492"/>
        <dbReference type="ChEBI" id="CHEBI:15636"/>
        <dbReference type="ChEBI" id="CHEBI:28938"/>
        <dbReference type="ChEBI" id="CHEBI:57453"/>
        <dbReference type="ChEBI" id="CHEBI:83100"/>
        <dbReference type="ChEBI" id="CHEBI:83143"/>
        <dbReference type="EC" id="2.1.2.10"/>
    </reaction>
</comment>
<dbReference type="InterPro" id="IPR028896">
    <property type="entry name" value="GcvT/YgfZ/DmdA"/>
</dbReference>
<dbReference type="EMBL" id="VIKR01000007">
    <property type="protein sequence ID" value="TQV70983.1"/>
    <property type="molecule type" value="Genomic_DNA"/>
</dbReference>
<name>A0A545T195_9GAMM</name>
<dbReference type="InterPro" id="IPR006223">
    <property type="entry name" value="GcvT"/>
</dbReference>